<dbReference type="RefSeq" id="WP_034545214.1">
    <property type="nucleotide sequence ID" value="NZ_FSRN01000001.1"/>
</dbReference>
<reference evidence="5" key="1">
    <citation type="submission" date="2016-11" db="EMBL/GenBank/DDBJ databases">
        <authorList>
            <person name="Varghese N."/>
            <person name="Submissions S."/>
        </authorList>
    </citation>
    <scope>NUCLEOTIDE SEQUENCE [LARGE SCALE GENOMIC DNA]</scope>
    <source>
        <strain evidence="5">313</strain>
    </source>
</reference>
<sequence length="399" mass="44455">MTNQDRILLSSPHMSGNEQKYIREAFDSNWIAPLGPNVTNFELELAQYTNKKGASLTSSGTAAIHLALACLGVEKGDSVFCSSFTFIASANPALYLGAELTFIDSEPSSWNMSPQALERALFDASKENKLPKAIIVVNLYGQSADMDTLLNIADLFGVPIIEDAAESLGAEYKNKKSGSLGKIGIYSFNGNKIITTSGGGAIVSDDEELLDKALFLATQAKDAAPYYQHSIVGYNYRMSNVLAGIGRAQLQVLDDRVEKRRAIFQNYYKELNTIEEVHFMPELKQSKSNRWLTTLIIDPFMTKVTPFEFVDRMNQANIETRLLWKPLHLQPLFKHNKFYKHNERTPAVSELLFAMGICIPSGSNLTEENQFRVIEEVKKILAPVDRVKVSLNKIQVGQV</sequence>
<dbReference type="GO" id="GO:0000271">
    <property type="term" value="P:polysaccharide biosynthetic process"/>
    <property type="evidence" value="ECO:0007669"/>
    <property type="project" value="TreeGrafter"/>
</dbReference>
<comment type="similarity">
    <text evidence="3">Belongs to the DegT/DnrJ/EryC1 family.</text>
</comment>
<proteinExistence type="inferred from homology"/>
<accession>A0A1N6HE73</accession>
<evidence type="ECO:0000256" key="1">
    <source>
        <dbReference type="PIRSR" id="PIRSR000390-1"/>
    </source>
</evidence>
<dbReference type="PANTHER" id="PTHR30244">
    <property type="entry name" value="TRANSAMINASE"/>
    <property type="match status" value="1"/>
</dbReference>
<dbReference type="STRING" id="28230.SAMN05878443_1795"/>
<keyword evidence="5" id="KW-1185">Reference proteome</keyword>
<feature type="active site" description="Proton acceptor" evidence="1">
    <location>
        <position position="192"/>
    </location>
</feature>
<evidence type="ECO:0000256" key="2">
    <source>
        <dbReference type="PIRSR" id="PIRSR000390-2"/>
    </source>
</evidence>
<dbReference type="Gene3D" id="3.40.640.10">
    <property type="entry name" value="Type I PLP-dependent aspartate aminotransferase-like (Major domain)"/>
    <property type="match status" value="1"/>
</dbReference>
<evidence type="ECO:0000313" key="4">
    <source>
        <dbReference type="EMBL" id="SIO17905.1"/>
    </source>
</evidence>
<dbReference type="EMBL" id="FSRN01000001">
    <property type="protein sequence ID" value="SIO17905.1"/>
    <property type="molecule type" value="Genomic_DNA"/>
</dbReference>
<dbReference type="Proteomes" id="UP000184758">
    <property type="component" value="Unassembled WGS sequence"/>
</dbReference>
<dbReference type="InterPro" id="IPR015421">
    <property type="entry name" value="PyrdxlP-dep_Trfase_major"/>
</dbReference>
<dbReference type="InterPro" id="IPR000653">
    <property type="entry name" value="DegT/StrS_aminotransferase"/>
</dbReference>
<gene>
    <name evidence="4" type="ORF">SAMN05878443_1795</name>
</gene>
<dbReference type="AlphaFoldDB" id="A0A1N6HE73"/>
<dbReference type="eggNOG" id="COG0399">
    <property type="taxonomic scope" value="Bacteria"/>
</dbReference>
<dbReference type="GO" id="GO:0008483">
    <property type="term" value="F:transaminase activity"/>
    <property type="evidence" value="ECO:0007669"/>
    <property type="project" value="UniProtKB-KW"/>
</dbReference>
<dbReference type="PIRSF" id="PIRSF000390">
    <property type="entry name" value="PLP_StrS"/>
    <property type="match status" value="1"/>
</dbReference>
<evidence type="ECO:0000256" key="3">
    <source>
        <dbReference type="RuleBase" id="RU004508"/>
    </source>
</evidence>
<name>A0A1N6HE73_9LACT</name>
<dbReference type="Pfam" id="PF01041">
    <property type="entry name" value="DegT_DnrJ_EryC1"/>
    <property type="match status" value="1"/>
</dbReference>
<keyword evidence="4" id="KW-0808">Transferase</keyword>
<keyword evidence="2 3" id="KW-0663">Pyridoxal phosphate</keyword>
<dbReference type="SUPFAM" id="SSF53383">
    <property type="entry name" value="PLP-dependent transferases"/>
    <property type="match status" value="1"/>
</dbReference>
<feature type="modified residue" description="N6-(pyridoxal phosphate)lysine" evidence="2">
    <location>
        <position position="192"/>
    </location>
</feature>
<dbReference type="OrthoDB" id="9810913at2"/>
<organism evidence="4 5">
    <name type="scientific">Carnobacterium alterfunditum</name>
    <dbReference type="NCBI Taxonomy" id="28230"/>
    <lineage>
        <taxon>Bacteria</taxon>
        <taxon>Bacillati</taxon>
        <taxon>Bacillota</taxon>
        <taxon>Bacilli</taxon>
        <taxon>Lactobacillales</taxon>
        <taxon>Carnobacteriaceae</taxon>
        <taxon>Carnobacterium</taxon>
    </lineage>
</organism>
<keyword evidence="4" id="KW-0032">Aminotransferase</keyword>
<dbReference type="InterPro" id="IPR015424">
    <property type="entry name" value="PyrdxlP-dep_Trfase"/>
</dbReference>
<dbReference type="GO" id="GO:0030170">
    <property type="term" value="F:pyridoxal phosphate binding"/>
    <property type="evidence" value="ECO:0007669"/>
    <property type="project" value="TreeGrafter"/>
</dbReference>
<dbReference type="PANTHER" id="PTHR30244:SF34">
    <property type="entry name" value="DTDP-4-AMINO-4,6-DIDEOXYGALACTOSE TRANSAMINASE"/>
    <property type="match status" value="1"/>
</dbReference>
<dbReference type="CDD" id="cd00616">
    <property type="entry name" value="AHBA_syn"/>
    <property type="match status" value="1"/>
</dbReference>
<evidence type="ECO:0000313" key="5">
    <source>
        <dbReference type="Proteomes" id="UP000184758"/>
    </source>
</evidence>
<protein>
    <submittedName>
        <fullName evidence="4">Pyridoxal phosphate-dependent aminotransferase EpsN</fullName>
    </submittedName>
</protein>
<dbReference type="Gene3D" id="3.90.1150.10">
    <property type="entry name" value="Aspartate Aminotransferase, domain 1"/>
    <property type="match status" value="1"/>
</dbReference>
<dbReference type="InterPro" id="IPR015422">
    <property type="entry name" value="PyrdxlP-dep_Trfase_small"/>
</dbReference>